<feature type="domain" description="FecR protein" evidence="2">
    <location>
        <begin position="176"/>
        <end position="269"/>
    </location>
</feature>
<organism evidence="4 5">
    <name type="scientific">Sphingobacterium nematocida</name>
    <dbReference type="NCBI Taxonomy" id="1513896"/>
    <lineage>
        <taxon>Bacteria</taxon>
        <taxon>Pseudomonadati</taxon>
        <taxon>Bacteroidota</taxon>
        <taxon>Sphingobacteriia</taxon>
        <taxon>Sphingobacteriales</taxon>
        <taxon>Sphingobacteriaceae</taxon>
        <taxon>Sphingobacterium</taxon>
    </lineage>
</organism>
<dbReference type="Gene3D" id="3.55.50.30">
    <property type="match status" value="1"/>
</dbReference>
<name>A0A1T5ATL2_9SPHI</name>
<dbReference type="PIRSF" id="PIRSF018266">
    <property type="entry name" value="FecR"/>
    <property type="match status" value="1"/>
</dbReference>
<protein>
    <submittedName>
        <fullName evidence="4">FecR family protein</fullName>
    </submittedName>
</protein>
<dbReference type="PANTHER" id="PTHR30273">
    <property type="entry name" value="PERIPLASMIC SIGNAL SENSOR AND SIGMA FACTOR ACTIVATOR FECR-RELATED"/>
    <property type="match status" value="1"/>
</dbReference>
<keyword evidence="1" id="KW-1133">Transmembrane helix</keyword>
<dbReference type="Pfam" id="PF04773">
    <property type="entry name" value="FecR"/>
    <property type="match status" value="1"/>
</dbReference>
<dbReference type="OrthoDB" id="1099963at2"/>
<evidence type="ECO:0000313" key="5">
    <source>
        <dbReference type="Proteomes" id="UP000190150"/>
    </source>
</evidence>
<evidence type="ECO:0000259" key="3">
    <source>
        <dbReference type="Pfam" id="PF16344"/>
    </source>
</evidence>
<proteinExistence type="predicted"/>
<dbReference type="PANTHER" id="PTHR30273:SF2">
    <property type="entry name" value="PROTEIN FECR"/>
    <property type="match status" value="1"/>
</dbReference>
<feature type="transmembrane region" description="Helical" evidence="1">
    <location>
        <begin position="87"/>
        <end position="106"/>
    </location>
</feature>
<sequence>MNRQNQDIDKLFKKYLKGTCKASELDELLDHFKISDKRQLSIYIRNQLESTVSAQIDQNKVSSITASAHINLMREIKTNQVYRPVKLWRWVAVAVMALFAIGTTIYKYNLSLNEDIVLTSQFGNDVLPGGNRAHITFSNGEKLNLDTTQTGLIYKNGKYSYANGEELKVSRADYATVSTPAGGMYQLTLPDGSKAWLNSLSSIKYPSIFAADKRSIEVSGEVYLEIAADKSKPFVVHTRKQRIEVLGTAFNIREYERRTVTTLTHGKIKLADVDNQHSLVLTTGEQAILSGGEVSKTTVEASDYAAWKDGIILQRNASLVETCIELERWYDVKFKFAANYNNYGRAFHSINRNEMLSSVLLALKHTYKVNFEIKGKEVLVK</sequence>
<dbReference type="InterPro" id="IPR006860">
    <property type="entry name" value="FecR"/>
</dbReference>
<accession>A0A1T5ATL2</accession>
<dbReference type="Pfam" id="PF16344">
    <property type="entry name" value="FecR_C"/>
    <property type="match status" value="1"/>
</dbReference>
<keyword evidence="1" id="KW-0812">Transmembrane</keyword>
<dbReference type="Proteomes" id="UP000190150">
    <property type="component" value="Unassembled WGS sequence"/>
</dbReference>
<dbReference type="GO" id="GO:0016989">
    <property type="term" value="F:sigma factor antagonist activity"/>
    <property type="evidence" value="ECO:0007669"/>
    <property type="project" value="TreeGrafter"/>
</dbReference>
<dbReference type="RefSeq" id="WP_079640512.1">
    <property type="nucleotide sequence ID" value="NZ_FUZF01000001.1"/>
</dbReference>
<feature type="domain" description="Protein FecR C-terminal" evidence="3">
    <location>
        <begin position="315"/>
        <end position="380"/>
    </location>
</feature>
<gene>
    <name evidence="4" type="ORF">SAMN05660841_00152</name>
</gene>
<dbReference type="STRING" id="1513896.SAMN05660841_00152"/>
<evidence type="ECO:0000259" key="2">
    <source>
        <dbReference type="Pfam" id="PF04773"/>
    </source>
</evidence>
<dbReference type="EMBL" id="FUZF01000001">
    <property type="protein sequence ID" value="SKB38255.1"/>
    <property type="molecule type" value="Genomic_DNA"/>
</dbReference>
<evidence type="ECO:0000313" key="4">
    <source>
        <dbReference type="EMBL" id="SKB38255.1"/>
    </source>
</evidence>
<reference evidence="5" key="1">
    <citation type="submission" date="2017-02" db="EMBL/GenBank/DDBJ databases">
        <authorList>
            <person name="Varghese N."/>
            <person name="Submissions S."/>
        </authorList>
    </citation>
    <scope>NUCLEOTIDE SEQUENCE [LARGE SCALE GENOMIC DNA]</scope>
    <source>
        <strain evidence="5">DSM 24091</strain>
    </source>
</reference>
<dbReference type="InterPro" id="IPR032508">
    <property type="entry name" value="FecR_C"/>
</dbReference>
<keyword evidence="5" id="KW-1185">Reference proteome</keyword>
<dbReference type="InterPro" id="IPR012373">
    <property type="entry name" value="Ferrdict_sens_TM"/>
</dbReference>
<evidence type="ECO:0000256" key="1">
    <source>
        <dbReference type="SAM" id="Phobius"/>
    </source>
</evidence>
<keyword evidence="1" id="KW-0472">Membrane</keyword>
<dbReference type="AlphaFoldDB" id="A0A1T5ATL2"/>
<dbReference type="Gene3D" id="2.60.120.1440">
    <property type="match status" value="1"/>
</dbReference>